<dbReference type="InterPro" id="IPR015121">
    <property type="entry name" value="DNA_fragmentation_mid_dom"/>
</dbReference>
<dbReference type="OrthoDB" id="6475906at2759"/>
<dbReference type="AlphaFoldDB" id="A0A852JWD0"/>
<dbReference type="GO" id="GO:0006915">
    <property type="term" value="P:apoptotic process"/>
    <property type="evidence" value="ECO:0007669"/>
    <property type="project" value="UniProtKB-UniRule"/>
</dbReference>
<dbReference type="PANTHER" id="PTHR12306">
    <property type="entry name" value="CELL DEATH ACTIVATOR CIDE"/>
    <property type="match status" value="1"/>
</dbReference>
<organism evidence="5 6">
    <name type="scientific">Spizella passerina</name>
    <name type="common">Chipping sparrow</name>
    <dbReference type="NCBI Taxonomy" id="40210"/>
    <lineage>
        <taxon>Eukaryota</taxon>
        <taxon>Metazoa</taxon>
        <taxon>Chordata</taxon>
        <taxon>Craniata</taxon>
        <taxon>Vertebrata</taxon>
        <taxon>Euteleostomi</taxon>
        <taxon>Archelosauria</taxon>
        <taxon>Archosauria</taxon>
        <taxon>Dinosauria</taxon>
        <taxon>Saurischia</taxon>
        <taxon>Theropoda</taxon>
        <taxon>Coelurosauria</taxon>
        <taxon>Aves</taxon>
        <taxon>Neognathae</taxon>
        <taxon>Neoaves</taxon>
        <taxon>Telluraves</taxon>
        <taxon>Australaves</taxon>
        <taxon>Passeriformes</taxon>
        <taxon>Passerellidae</taxon>
        <taxon>Spizella</taxon>
    </lineage>
</organism>
<keyword evidence="6" id="KW-1185">Reference proteome</keyword>
<sequence>ACGVLAIDKPITLVLAEDGTIVDDEDYFLCLPPNTKFVALAKDEKWSSKSLDSGTSWLSESVDEVDSAAEKWKQLARQLKDDLSNIILMSEEDLQVQWGNPQSLSLHLPIIYLSQLRRDSINKSSGLIQMLLWLLVPESNFLKGNIQVSKDALNPQLSQNHSSSGKKLRFGQMATEIRSFPKASHVLAALKEKPAPELCLDSQDLELVLKADAAALASALGWDKQKAGALQAACEQELSKRLQQVQTLHSLRSTAKGKKTLPWGDWPSAKRRK</sequence>
<dbReference type="Gene3D" id="3.10.20.10">
    <property type="match status" value="1"/>
</dbReference>
<keyword evidence="1 2" id="KW-0053">Apoptosis</keyword>
<accession>A0A852JWD0</accession>
<gene>
    <name evidence="5" type="primary">Dffa</name>
    <name evidence="5" type="ORF">SPIPAS_R02372</name>
</gene>
<dbReference type="GO" id="GO:1900118">
    <property type="term" value="P:negative regulation of execution phase of apoptosis"/>
    <property type="evidence" value="ECO:0007669"/>
    <property type="project" value="TreeGrafter"/>
</dbReference>
<dbReference type="Gene3D" id="1.10.1490.10">
    <property type="entry name" value="C-terminal domain of DFF45/ICAD (DFF-C domain)"/>
    <property type="match status" value="2"/>
</dbReference>
<evidence type="ECO:0000256" key="1">
    <source>
        <dbReference type="ARBA" id="ARBA00022703"/>
    </source>
</evidence>
<dbReference type="Pfam" id="PF02017">
    <property type="entry name" value="CIDE-N"/>
    <property type="match status" value="1"/>
</dbReference>
<dbReference type="SMART" id="SM00266">
    <property type="entry name" value="CAD"/>
    <property type="match status" value="1"/>
</dbReference>
<dbReference type="SUPFAM" id="SSF54277">
    <property type="entry name" value="CAD &amp; PB1 domains"/>
    <property type="match status" value="1"/>
</dbReference>
<dbReference type="PANTHER" id="PTHR12306:SF16">
    <property type="entry name" value="DNAATION FACTOR SUBUNIT ALPHA"/>
    <property type="match status" value="1"/>
</dbReference>
<dbReference type="Proteomes" id="UP000618746">
    <property type="component" value="Unassembled WGS sequence"/>
</dbReference>
<evidence type="ECO:0000256" key="3">
    <source>
        <dbReference type="SAM" id="MobiDB-lite"/>
    </source>
</evidence>
<evidence type="ECO:0000313" key="6">
    <source>
        <dbReference type="Proteomes" id="UP000618746"/>
    </source>
</evidence>
<dbReference type="PROSITE" id="PS51135">
    <property type="entry name" value="CIDE_N"/>
    <property type="match status" value="1"/>
</dbReference>
<feature type="domain" description="CIDE-N" evidence="4">
    <location>
        <begin position="1"/>
        <end position="48"/>
    </location>
</feature>
<dbReference type="EMBL" id="WBNQ01058719">
    <property type="protein sequence ID" value="NXX69244.1"/>
    <property type="molecule type" value="Genomic_DNA"/>
</dbReference>
<feature type="non-terminal residue" evidence="5">
    <location>
        <position position="1"/>
    </location>
</feature>
<comment type="caution">
    <text evidence="5">The sequence shown here is derived from an EMBL/GenBank/DDBJ whole genome shotgun (WGS) entry which is preliminary data.</text>
</comment>
<dbReference type="SUPFAM" id="SSF81783">
    <property type="entry name" value="C-terminal domain of DFF45/ICAD (DFF-C domain)"/>
    <property type="match status" value="1"/>
</dbReference>
<name>A0A852JWD0_SPIPA</name>
<dbReference type="InterPro" id="IPR027296">
    <property type="entry name" value="DFF-C"/>
</dbReference>
<dbReference type="Pfam" id="PF09033">
    <property type="entry name" value="DFF-C"/>
    <property type="match status" value="2"/>
</dbReference>
<feature type="non-terminal residue" evidence="5">
    <location>
        <position position="273"/>
    </location>
</feature>
<evidence type="ECO:0000256" key="2">
    <source>
        <dbReference type="PROSITE-ProRule" id="PRU00447"/>
    </source>
</evidence>
<proteinExistence type="predicted"/>
<evidence type="ECO:0000259" key="4">
    <source>
        <dbReference type="PROSITE" id="PS51135"/>
    </source>
</evidence>
<dbReference type="InterPro" id="IPR003508">
    <property type="entry name" value="CIDE-N_dom"/>
</dbReference>
<feature type="region of interest" description="Disordered" evidence="3">
    <location>
        <begin position="249"/>
        <end position="273"/>
    </location>
</feature>
<protein>
    <submittedName>
        <fullName evidence="5">DFFA factor</fullName>
    </submittedName>
</protein>
<evidence type="ECO:0000313" key="5">
    <source>
        <dbReference type="EMBL" id="NXX69244.1"/>
    </source>
</evidence>
<reference evidence="5" key="1">
    <citation type="submission" date="2020-02" db="EMBL/GenBank/DDBJ databases">
        <title>Bird 10,000 Genomes (B10K) Project - Family phase.</title>
        <authorList>
            <person name="Zhang G."/>
        </authorList>
    </citation>
    <scope>NUCLEOTIDE SEQUENCE</scope>
    <source>
        <strain evidence="5">B10K-DU-023-52</strain>
        <tissue evidence="5">Mixed tissue sample</tissue>
    </source>
</reference>
<dbReference type="GO" id="GO:0000785">
    <property type="term" value="C:chromatin"/>
    <property type="evidence" value="ECO:0007669"/>
    <property type="project" value="TreeGrafter"/>
</dbReference>